<dbReference type="Proteomes" id="UP001054945">
    <property type="component" value="Unassembled WGS sequence"/>
</dbReference>
<name>A0AAV4VCZ0_CAEEX</name>
<organism evidence="1 2">
    <name type="scientific">Caerostris extrusa</name>
    <name type="common">Bark spider</name>
    <name type="synonym">Caerostris bankana</name>
    <dbReference type="NCBI Taxonomy" id="172846"/>
    <lineage>
        <taxon>Eukaryota</taxon>
        <taxon>Metazoa</taxon>
        <taxon>Ecdysozoa</taxon>
        <taxon>Arthropoda</taxon>
        <taxon>Chelicerata</taxon>
        <taxon>Arachnida</taxon>
        <taxon>Araneae</taxon>
        <taxon>Araneomorphae</taxon>
        <taxon>Entelegynae</taxon>
        <taxon>Araneoidea</taxon>
        <taxon>Araneidae</taxon>
        <taxon>Caerostris</taxon>
    </lineage>
</organism>
<keyword evidence="2" id="KW-1185">Reference proteome</keyword>
<sequence length="126" mass="14844">MSSSTEFFFLTLANWKVHKRGKEFSLNLACQLRNISEWFGGKEIILNRTDIEFNHGSEAHRKWGQDSNQVLYSSCDCLFNLRKLEKVHEKGKKIFAQLSMSVTKHSEWFGGKEIILNDRYRIQSWL</sequence>
<comment type="caution">
    <text evidence="1">The sequence shown here is derived from an EMBL/GenBank/DDBJ whole genome shotgun (WGS) entry which is preliminary data.</text>
</comment>
<proteinExistence type="predicted"/>
<dbReference type="EMBL" id="BPLR01014276">
    <property type="protein sequence ID" value="GIY67724.1"/>
    <property type="molecule type" value="Genomic_DNA"/>
</dbReference>
<evidence type="ECO:0000313" key="2">
    <source>
        <dbReference type="Proteomes" id="UP001054945"/>
    </source>
</evidence>
<dbReference type="AlphaFoldDB" id="A0AAV4VCZ0"/>
<accession>A0AAV4VCZ0</accession>
<reference evidence="1 2" key="1">
    <citation type="submission" date="2021-06" db="EMBL/GenBank/DDBJ databases">
        <title>Caerostris extrusa draft genome.</title>
        <authorList>
            <person name="Kono N."/>
            <person name="Arakawa K."/>
        </authorList>
    </citation>
    <scope>NUCLEOTIDE SEQUENCE [LARGE SCALE GENOMIC DNA]</scope>
</reference>
<evidence type="ECO:0000313" key="1">
    <source>
        <dbReference type="EMBL" id="GIY67724.1"/>
    </source>
</evidence>
<protein>
    <submittedName>
        <fullName evidence="1">Uncharacterized protein</fullName>
    </submittedName>
</protein>
<gene>
    <name evidence="1" type="ORF">CEXT_595201</name>
</gene>